<evidence type="ECO:0000313" key="11">
    <source>
        <dbReference type="Proteomes" id="UP000663825"/>
    </source>
</evidence>
<evidence type="ECO:0000313" key="10">
    <source>
        <dbReference type="EMBL" id="CAF4673916.1"/>
    </source>
</evidence>
<dbReference type="Proteomes" id="UP000663825">
    <property type="component" value="Unassembled WGS sequence"/>
</dbReference>
<evidence type="ECO:0000313" key="9">
    <source>
        <dbReference type="EMBL" id="CAF4528913.1"/>
    </source>
</evidence>
<name>A0A817LV57_9BILA</name>
<evidence type="ECO:0000313" key="5">
    <source>
        <dbReference type="EMBL" id="CAF3685861.1"/>
    </source>
</evidence>
<dbReference type="Proteomes" id="UP000663848">
    <property type="component" value="Unassembled WGS sequence"/>
</dbReference>
<dbReference type="EMBL" id="CAJOBO010000999">
    <property type="protein sequence ID" value="CAF4323357.1"/>
    <property type="molecule type" value="Genomic_DNA"/>
</dbReference>
<dbReference type="EMBL" id="CAJOBR010000614">
    <property type="protein sequence ID" value="CAF4528913.1"/>
    <property type="molecule type" value="Genomic_DNA"/>
</dbReference>
<evidence type="ECO:0000313" key="3">
    <source>
        <dbReference type="EMBL" id="CAF3455499.1"/>
    </source>
</evidence>
<dbReference type="Proteomes" id="UP000663833">
    <property type="component" value="Unassembled WGS sequence"/>
</dbReference>
<dbReference type="EMBL" id="CAJNYU010003614">
    <property type="protein sequence ID" value="CAF3685861.1"/>
    <property type="molecule type" value="Genomic_DNA"/>
</dbReference>
<dbReference type="Proteomes" id="UP000663862">
    <property type="component" value="Unassembled WGS sequence"/>
</dbReference>
<evidence type="ECO:0000313" key="1">
    <source>
        <dbReference type="EMBL" id="CAF3035751.1"/>
    </source>
</evidence>
<reference evidence="1" key="1">
    <citation type="submission" date="2021-02" db="EMBL/GenBank/DDBJ databases">
        <authorList>
            <person name="Nowell W R."/>
        </authorList>
    </citation>
    <scope>NUCLEOTIDE SEQUENCE</scope>
</reference>
<sequence>MKRQSNDGPCAYFGGTITICKNNTHGDIRICNNHANDCENATINISKTNNNDNAVCHNDQMNGTISIYDSHIDNYAMNGSITICILEFNGTITMCNNQCDDATIEGILLPANDNIDCYPVTIEGAICTPSIVARIVK</sequence>
<accession>A0A817LV57</accession>
<comment type="caution">
    <text evidence="1">The sequence shown here is derived from an EMBL/GenBank/DDBJ whole genome shotgun (WGS) entry which is preliminary data.</text>
</comment>
<dbReference type="EMBL" id="CAJOBS010001004">
    <property type="protein sequence ID" value="CAF4673916.1"/>
    <property type="molecule type" value="Genomic_DNA"/>
</dbReference>
<dbReference type="Proteomes" id="UP000663872">
    <property type="component" value="Unassembled WGS sequence"/>
</dbReference>
<dbReference type="Proteomes" id="UP000663838">
    <property type="component" value="Unassembled WGS sequence"/>
</dbReference>
<dbReference type="EMBL" id="CAJNXB010000210">
    <property type="protein sequence ID" value="CAF3035751.1"/>
    <property type="molecule type" value="Genomic_DNA"/>
</dbReference>
<dbReference type="AlphaFoldDB" id="A0A817LV57"/>
<keyword evidence="12" id="KW-1185">Reference proteome</keyword>
<dbReference type="EMBL" id="CAJNYD010004693">
    <property type="protein sequence ID" value="CAF3623667.1"/>
    <property type="molecule type" value="Genomic_DNA"/>
</dbReference>
<dbReference type="Proteomes" id="UP000663869">
    <property type="component" value="Unassembled WGS sequence"/>
</dbReference>
<proteinExistence type="predicted"/>
<dbReference type="EMBL" id="CAJNYV010000005">
    <property type="protein sequence ID" value="CAF3317629.1"/>
    <property type="molecule type" value="Genomic_DNA"/>
</dbReference>
<dbReference type="EMBL" id="CAJNYT010002206">
    <property type="protein sequence ID" value="CAF3455499.1"/>
    <property type="molecule type" value="Genomic_DNA"/>
</dbReference>
<protein>
    <submittedName>
        <fullName evidence="1">Uncharacterized protein</fullName>
    </submittedName>
</protein>
<dbReference type="OrthoDB" id="10363686at2759"/>
<evidence type="ECO:0000313" key="7">
    <source>
        <dbReference type="EMBL" id="CAF4363943.1"/>
    </source>
</evidence>
<evidence type="ECO:0000313" key="8">
    <source>
        <dbReference type="EMBL" id="CAF4499063.1"/>
    </source>
</evidence>
<dbReference type="Proteomes" id="UP000663851">
    <property type="component" value="Unassembled WGS sequence"/>
</dbReference>
<dbReference type="Proteomes" id="UP000663865">
    <property type="component" value="Unassembled WGS sequence"/>
</dbReference>
<gene>
    <name evidence="5" type="ORF">FME351_LOCUS26698</name>
    <name evidence="3" type="ORF">GRG538_LOCUS14547</name>
    <name evidence="6" type="ORF">HFQ381_LOCUS14967</name>
    <name evidence="2" type="ORF">KIK155_LOCUS177</name>
    <name evidence="4" type="ORF">LUA448_LOCUS31558</name>
    <name evidence="9" type="ORF">QYT958_LOCUS6743</name>
    <name evidence="1" type="ORF">TIS948_LOCUS3239</name>
    <name evidence="10" type="ORF">TOA249_LOCUS15437</name>
    <name evidence="8" type="ORF">TSG867_LOCUS20944</name>
    <name evidence="7" type="ORF">UJA718_LOCUS16633</name>
</gene>
<dbReference type="EMBL" id="CAJOBQ010001578">
    <property type="protein sequence ID" value="CAF4499063.1"/>
    <property type="molecule type" value="Genomic_DNA"/>
</dbReference>
<organism evidence="1 11">
    <name type="scientific">Rotaria socialis</name>
    <dbReference type="NCBI Taxonomy" id="392032"/>
    <lineage>
        <taxon>Eukaryota</taxon>
        <taxon>Metazoa</taxon>
        <taxon>Spiralia</taxon>
        <taxon>Gnathifera</taxon>
        <taxon>Rotifera</taxon>
        <taxon>Eurotatoria</taxon>
        <taxon>Bdelloidea</taxon>
        <taxon>Philodinida</taxon>
        <taxon>Philodinidae</taxon>
        <taxon>Rotaria</taxon>
    </lineage>
</organism>
<evidence type="ECO:0000313" key="2">
    <source>
        <dbReference type="EMBL" id="CAF3317629.1"/>
    </source>
</evidence>
<evidence type="ECO:0000313" key="12">
    <source>
        <dbReference type="Proteomes" id="UP000663873"/>
    </source>
</evidence>
<dbReference type="EMBL" id="CAJOBP010002601">
    <property type="protein sequence ID" value="CAF4363943.1"/>
    <property type="molecule type" value="Genomic_DNA"/>
</dbReference>
<evidence type="ECO:0000313" key="6">
    <source>
        <dbReference type="EMBL" id="CAF4323357.1"/>
    </source>
</evidence>
<dbReference type="Proteomes" id="UP000663873">
    <property type="component" value="Unassembled WGS sequence"/>
</dbReference>
<evidence type="ECO:0000313" key="4">
    <source>
        <dbReference type="EMBL" id="CAF3623667.1"/>
    </source>
</evidence>